<comment type="subcellular location">
    <subcellularLocation>
        <location evidence="1">Secreted</location>
    </subcellularLocation>
</comment>
<protein>
    <submittedName>
        <fullName evidence="9">Uncharacterized protein</fullName>
    </submittedName>
</protein>
<evidence type="ECO:0000256" key="3">
    <source>
        <dbReference type="ARBA" id="ARBA00022525"/>
    </source>
</evidence>
<evidence type="ECO:0000256" key="8">
    <source>
        <dbReference type="SAM" id="SignalP"/>
    </source>
</evidence>
<feature type="region of interest" description="Disordered" evidence="7">
    <location>
        <begin position="31"/>
        <end position="55"/>
    </location>
</feature>
<keyword evidence="4" id="KW-0372">Hormone</keyword>
<dbReference type="OMA" id="YAYSWLF"/>
<dbReference type="PANTHER" id="PTHR33136:SF89">
    <property type="entry name" value="PROTEIN RALF-LIKE 19"/>
    <property type="match status" value="1"/>
</dbReference>
<evidence type="ECO:0000256" key="2">
    <source>
        <dbReference type="ARBA" id="ARBA00009178"/>
    </source>
</evidence>
<evidence type="ECO:0000256" key="4">
    <source>
        <dbReference type="ARBA" id="ARBA00022702"/>
    </source>
</evidence>
<dbReference type="GO" id="GO:0005576">
    <property type="term" value="C:extracellular region"/>
    <property type="evidence" value="ECO:0007669"/>
    <property type="project" value="UniProtKB-SubCell"/>
</dbReference>
<accession>A0A7N0V1X3</accession>
<keyword evidence="3" id="KW-0964">Secreted</keyword>
<dbReference type="Gramene" id="Kaladp0095s0046.1.v1.1">
    <property type="protein sequence ID" value="Kaladp0095s0046.1.v1.1.CDS.1"/>
    <property type="gene ID" value="Kaladp0095s0046.v1.1"/>
</dbReference>
<keyword evidence="5 8" id="KW-0732">Signal</keyword>
<sequence>MPLLSFKPRFVFLLFLASTILLSAARLSTASSANGSNSHWIEDDEDSEHPTMESSLWEDHRRALAQNQKYISYSALKKNSVPCNKKGNSYYNCNSRQKANPYNRGCSKVTNCYRYTDL</sequence>
<dbReference type="GO" id="GO:0019722">
    <property type="term" value="P:calcium-mediated signaling"/>
    <property type="evidence" value="ECO:0007669"/>
    <property type="project" value="TreeGrafter"/>
</dbReference>
<evidence type="ECO:0000313" key="9">
    <source>
        <dbReference type="EnsemblPlants" id="Kaladp0095s0046.1.v1.1.CDS.1"/>
    </source>
</evidence>
<dbReference type="GO" id="GO:0009506">
    <property type="term" value="C:plasmodesma"/>
    <property type="evidence" value="ECO:0007669"/>
    <property type="project" value="TreeGrafter"/>
</dbReference>
<dbReference type="Pfam" id="PF05498">
    <property type="entry name" value="RALF"/>
    <property type="match status" value="1"/>
</dbReference>
<keyword evidence="6" id="KW-1015">Disulfide bond</keyword>
<evidence type="ECO:0000313" key="10">
    <source>
        <dbReference type="Proteomes" id="UP000594263"/>
    </source>
</evidence>
<dbReference type="PANTHER" id="PTHR33136">
    <property type="entry name" value="RAPID ALKALINIZATION FACTOR-LIKE"/>
    <property type="match status" value="1"/>
</dbReference>
<feature type="signal peptide" evidence="8">
    <location>
        <begin position="1"/>
        <end position="25"/>
    </location>
</feature>
<dbReference type="Proteomes" id="UP000594263">
    <property type="component" value="Unplaced"/>
</dbReference>
<evidence type="ECO:0000256" key="1">
    <source>
        <dbReference type="ARBA" id="ARBA00004613"/>
    </source>
</evidence>
<feature type="chain" id="PRO_5029545356" evidence="8">
    <location>
        <begin position="26"/>
        <end position="118"/>
    </location>
</feature>
<dbReference type="InterPro" id="IPR008801">
    <property type="entry name" value="RALF"/>
</dbReference>
<evidence type="ECO:0000256" key="6">
    <source>
        <dbReference type="ARBA" id="ARBA00023157"/>
    </source>
</evidence>
<comment type="similarity">
    <text evidence="2">Belongs to the plant rapid alkalinization factor (RALF) family.</text>
</comment>
<dbReference type="AlphaFoldDB" id="A0A7N0V1X3"/>
<dbReference type="GO" id="GO:0005179">
    <property type="term" value="F:hormone activity"/>
    <property type="evidence" value="ECO:0007669"/>
    <property type="project" value="UniProtKB-KW"/>
</dbReference>
<evidence type="ECO:0000256" key="5">
    <source>
        <dbReference type="ARBA" id="ARBA00022729"/>
    </source>
</evidence>
<organism evidence="9 10">
    <name type="scientific">Kalanchoe fedtschenkoi</name>
    <name type="common">Lavender scallops</name>
    <name type="synonym">South American air plant</name>
    <dbReference type="NCBI Taxonomy" id="63787"/>
    <lineage>
        <taxon>Eukaryota</taxon>
        <taxon>Viridiplantae</taxon>
        <taxon>Streptophyta</taxon>
        <taxon>Embryophyta</taxon>
        <taxon>Tracheophyta</taxon>
        <taxon>Spermatophyta</taxon>
        <taxon>Magnoliopsida</taxon>
        <taxon>eudicotyledons</taxon>
        <taxon>Gunneridae</taxon>
        <taxon>Pentapetalae</taxon>
        <taxon>Saxifragales</taxon>
        <taxon>Crassulaceae</taxon>
        <taxon>Kalanchoe</taxon>
    </lineage>
</organism>
<name>A0A7N0V1X3_KALFE</name>
<proteinExistence type="inferred from homology"/>
<evidence type="ECO:0000256" key="7">
    <source>
        <dbReference type="SAM" id="MobiDB-lite"/>
    </source>
</evidence>
<dbReference type="EnsemblPlants" id="Kaladp0095s0046.1.v1.1">
    <property type="protein sequence ID" value="Kaladp0095s0046.1.v1.1.CDS.1"/>
    <property type="gene ID" value="Kaladp0095s0046.v1.1"/>
</dbReference>
<reference evidence="9" key="1">
    <citation type="submission" date="2021-01" db="UniProtKB">
        <authorList>
            <consortium name="EnsemblPlants"/>
        </authorList>
    </citation>
    <scope>IDENTIFICATION</scope>
</reference>
<keyword evidence="10" id="KW-1185">Reference proteome</keyword>